<dbReference type="GO" id="GO:0003723">
    <property type="term" value="F:RNA binding"/>
    <property type="evidence" value="ECO:0007669"/>
    <property type="project" value="UniProtKB-UniRule"/>
</dbReference>
<keyword evidence="1 2" id="KW-0694">RNA-binding</keyword>
<accession>A0ABC9EUR4</accession>
<dbReference type="Proteomes" id="UP001497457">
    <property type="component" value="Chromosome 5rd"/>
</dbReference>
<feature type="compositionally biased region" description="Low complexity" evidence="3">
    <location>
        <begin position="65"/>
        <end position="75"/>
    </location>
</feature>
<evidence type="ECO:0000313" key="5">
    <source>
        <dbReference type="EMBL" id="CAL5063246.1"/>
    </source>
</evidence>
<name>A0ABC9EUR4_9POAL</name>
<reference evidence="6" key="1">
    <citation type="submission" date="2024-06" db="EMBL/GenBank/DDBJ databases">
        <authorList>
            <person name="Ryan C."/>
        </authorList>
    </citation>
    <scope>NUCLEOTIDE SEQUENCE [LARGE SCALE GENOMIC DNA]</scope>
</reference>
<dbReference type="InterPro" id="IPR012677">
    <property type="entry name" value="Nucleotide-bd_a/b_plait_sf"/>
</dbReference>
<dbReference type="Gene3D" id="3.30.70.330">
    <property type="match status" value="1"/>
</dbReference>
<feature type="compositionally biased region" description="Low complexity" evidence="3">
    <location>
        <begin position="10"/>
        <end position="19"/>
    </location>
</feature>
<dbReference type="CDD" id="cd21618">
    <property type="entry name" value="RRM_AtNSRA_like"/>
    <property type="match status" value="1"/>
</dbReference>
<evidence type="ECO:0000259" key="4">
    <source>
        <dbReference type="PROSITE" id="PS50102"/>
    </source>
</evidence>
<feature type="domain" description="RRM" evidence="4">
    <location>
        <begin position="361"/>
        <end position="442"/>
    </location>
</feature>
<feature type="region of interest" description="Disordered" evidence="3">
    <location>
        <begin position="1"/>
        <end position="97"/>
    </location>
</feature>
<dbReference type="SMART" id="SM00360">
    <property type="entry name" value="RRM"/>
    <property type="match status" value="1"/>
</dbReference>
<organism evidence="5 6">
    <name type="scientific">Urochloa decumbens</name>
    <dbReference type="NCBI Taxonomy" id="240449"/>
    <lineage>
        <taxon>Eukaryota</taxon>
        <taxon>Viridiplantae</taxon>
        <taxon>Streptophyta</taxon>
        <taxon>Embryophyta</taxon>
        <taxon>Tracheophyta</taxon>
        <taxon>Spermatophyta</taxon>
        <taxon>Magnoliopsida</taxon>
        <taxon>Liliopsida</taxon>
        <taxon>Poales</taxon>
        <taxon>Poaceae</taxon>
        <taxon>PACMAD clade</taxon>
        <taxon>Panicoideae</taxon>
        <taxon>Panicodae</taxon>
        <taxon>Paniceae</taxon>
        <taxon>Melinidinae</taxon>
        <taxon>Urochloa</taxon>
    </lineage>
</organism>
<evidence type="ECO:0000256" key="1">
    <source>
        <dbReference type="ARBA" id="ARBA00022884"/>
    </source>
</evidence>
<proteinExistence type="predicted"/>
<keyword evidence="6" id="KW-1185">Reference proteome</keyword>
<feature type="compositionally biased region" description="Low complexity" evidence="3">
    <location>
        <begin position="32"/>
        <end position="54"/>
    </location>
</feature>
<dbReference type="InterPro" id="IPR035979">
    <property type="entry name" value="RBD_domain_sf"/>
</dbReference>
<evidence type="ECO:0000313" key="6">
    <source>
        <dbReference type="Proteomes" id="UP001497457"/>
    </source>
</evidence>
<dbReference type="EMBL" id="OZ075115">
    <property type="protein sequence ID" value="CAL5063246.1"/>
    <property type="molecule type" value="Genomic_DNA"/>
</dbReference>
<dbReference type="InterPro" id="IPR000504">
    <property type="entry name" value="RRM_dom"/>
</dbReference>
<gene>
    <name evidence="5" type="ORF">URODEC1_LOCUS98780</name>
</gene>
<dbReference type="PANTHER" id="PTHR10501">
    <property type="entry name" value="U1 SMALL NUCLEAR RIBONUCLEOPROTEIN A/U2 SMALL NUCLEAR RIBONUCLEOPROTEIN B"/>
    <property type="match status" value="1"/>
</dbReference>
<dbReference type="AlphaFoldDB" id="A0ABC9EUR4"/>
<dbReference type="Pfam" id="PF00076">
    <property type="entry name" value="RRM_1"/>
    <property type="match status" value="1"/>
</dbReference>
<sequence length="454" mass="47833">MAAPNSLPLAAGPAADTAAQQYSSAMTAPHSPRGAPAPGYAAAAAPKQGAAMLAPPSPQGAPGFAVVPQGAAPASPQGPPGFWMAPQQGAPAPPQGAAPVMAPPQGATMMAQQQLQQLQQQHFAPVLVTGSEQGMQMAAQAASMGMMMASMSQQAQAQAIAAHQQAQAQAMAAHQQAQAQAMVAHQQQQAQGMARSQSLSTCPLTMMQMQQAQAGQMMVNPPLPLGPPPLMQQPSQADPAIMAQPPLPLGPPPAMLQQQAAQGGSVMMAQQPLPFSPPSVSLQQHPQGNQMMMGQPQLSALPCKRQRVDQCDNPYGQHTTGYHQETSTFNAAMGQTFGPNLHNEFASFGASMPALPKDATSTVYVDGLPTNCTRREVAHIFRQYMGYREVRLVNKGSTRHVICFVDFATPAHAFFAMRNLQGYQFDEQEPNSRSLNLQFSHSPRLAGSHAGARH</sequence>
<evidence type="ECO:0000256" key="3">
    <source>
        <dbReference type="SAM" id="MobiDB-lite"/>
    </source>
</evidence>
<reference evidence="5 6" key="2">
    <citation type="submission" date="2024-10" db="EMBL/GenBank/DDBJ databases">
        <authorList>
            <person name="Ryan C."/>
        </authorList>
    </citation>
    <scope>NUCLEOTIDE SEQUENCE [LARGE SCALE GENOMIC DNA]</scope>
</reference>
<dbReference type="SUPFAM" id="SSF54928">
    <property type="entry name" value="RNA-binding domain, RBD"/>
    <property type="match status" value="1"/>
</dbReference>
<evidence type="ECO:0000256" key="2">
    <source>
        <dbReference type="PROSITE-ProRule" id="PRU00176"/>
    </source>
</evidence>
<dbReference type="PROSITE" id="PS50102">
    <property type="entry name" value="RRM"/>
    <property type="match status" value="1"/>
</dbReference>
<protein>
    <recommendedName>
        <fullName evidence="4">RRM domain-containing protein</fullName>
    </recommendedName>
</protein>